<dbReference type="Pfam" id="PF08541">
    <property type="entry name" value="ACP_syn_III_C"/>
    <property type="match status" value="1"/>
</dbReference>
<evidence type="ECO:0000256" key="8">
    <source>
        <dbReference type="HAMAP-Rule" id="MF_01815"/>
    </source>
</evidence>
<name>A0ABQ6DVI6_9GAMM</name>
<dbReference type="PANTHER" id="PTHR43091:SF1">
    <property type="entry name" value="BETA-KETOACYL-[ACYL-CARRIER-PROTEIN] SYNTHASE III, CHLOROPLASTIC"/>
    <property type="match status" value="1"/>
</dbReference>
<feature type="active site" evidence="8">
    <location>
        <position position="112"/>
    </location>
</feature>
<dbReference type="SUPFAM" id="SSF53901">
    <property type="entry name" value="Thiolase-like"/>
    <property type="match status" value="1"/>
</dbReference>
<dbReference type="Gene3D" id="3.40.47.10">
    <property type="match status" value="1"/>
</dbReference>
<dbReference type="HAMAP" id="MF_01815">
    <property type="entry name" value="FabH"/>
    <property type="match status" value="1"/>
</dbReference>
<evidence type="ECO:0000256" key="5">
    <source>
        <dbReference type="ARBA" id="ARBA00023098"/>
    </source>
</evidence>
<dbReference type="InterPro" id="IPR013751">
    <property type="entry name" value="ACP_syn_III_N"/>
</dbReference>
<feature type="active site" evidence="8">
    <location>
        <position position="276"/>
    </location>
</feature>
<reference evidence="12" key="1">
    <citation type="journal article" date="2019" name="Int. J. Syst. Evol. Microbiol.">
        <title>The Global Catalogue of Microorganisms (GCM) 10K type strain sequencing project: providing services to taxonomists for standard genome sequencing and annotation.</title>
        <authorList>
            <consortium name="The Broad Institute Genomics Platform"/>
            <consortium name="The Broad Institute Genome Sequencing Center for Infectious Disease"/>
            <person name="Wu L."/>
            <person name="Ma J."/>
        </authorList>
    </citation>
    <scope>NUCLEOTIDE SEQUENCE [LARGE SCALE GENOMIC DNA]</scope>
    <source>
        <strain evidence="12">NBRC 103166</strain>
    </source>
</reference>
<organism evidence="11 12">
    <name type="scientific">Psychromonas marina</name>
    <dbReference type="NCBI Taxonomy" id="88364"/>
    <lineage>
        <taxon>Bacteria</taxon>
        <taxon>Pseudomonadati</taxon>
        <taxon>Pseudomonadota</taxon>
        <taxon>Gammaproteobacteria</taxon>
        <taxon>Alteromonadales</taxon>
        <taxon>Psychromonadaceae</taxon>
        <taxon>Psychromonas</taxon>
    </lineage>
</organism>
<dbReference type="PANTHER" id="PTHR43091">
    <property type="entry name" value="3-OXOACYL-[ACYL-CARRIER-PROTEIN] SYNTHASE"/>
    <property type="match status" value="1"/>
</dbReference>
<evidence type="ECO:0000256" key="4">
    <source>
        <dbReference type="ARBA" id="ARBA00022832"/>
    </source>
</evidence>
<keyword evidence="6 8" id="KW-0275">Fatty acid biosynthesis</keyword>
<evidence type="ECO:0000256" key="7">
    <source>
        <dbReference type="ARBA" id="ARBA00023268"/>
    </source>
</evidence>
<comment type="catalytic activity">
    <reaction evidence="8">
        <text>malonyl-[ACP] + acetyl-CoA + H(+) = 3-oxobutanoyl-[ACP] + CO2 + CoA</text>
        <dbReference type="Rhea" id="RHEA:12080"/>
        <dbReference type="Rhea" id="RHEA-COMP:9623"/>
        <dbReference type="Rhea" id="RHEA-COMP:9625"/>
        <dbReference type="ChEBI" id="CHEBI:15378"/>
        <dbReference type="ChEBI" id="CHEBI:16526"/>
        <dbReference type="ChEBI" id="CHEBI:57287"/>
        <dbReference type="ChEBI" id="CHEBI:57288"/>
        <dbReference type="ChEBI" id="CHEBI:78449"/>
        <dbReference type="ChEBI" id="CHEBI:78450"/>
        <dbReference type="EC" id="2.3.1.180"/>
    </reaction>
</comment>
<evidence type="ECO:0000256" key="1">
    <source>
        <dbReference type="ARBA" id="ARBA00008642"/>
    </source>
</evidence>
<feature type="region of interest" description="ACP-binding" evidence="8">
    <location>
        <begin position="247"/>
        <end position="251"/>
    </location>
</feature>
<dbReference type="NCBIfam" id="NF006829">
    <property type="entry name" value="PRK09352.1"/>
    <property type="match status" value="1"/>
</dbReference>
<comment type="caution">
    <text evidence="11">The sequence shown here is derived from an EMBL/GenBank/DDBJ whole genome shotgun (WGS) entry which is preliminary data.</text>
</comment>
<keyword evidence="7 8" id="KW-0511">Multifunctional enzyme</keyword>
<comment type="domain">
    <text evidence="8">The last Arg residue of the ACP-binding site is essential for the weak association between ACP/AcpP and FabH.</text>
</comment>
<comment type="subcellular location">
    <subcellularLocation>
        <location evidence="8">Cytoplasm</location>
    </subcellularLocation>
</comment>
<dbReference type="InterPro" id="IPR016039">
    <property type="entry name" value="Thiolase-like"/>
</dbReference>
<proteinExistence type="inferred from homology"/>
<keyword evidence="12" id="KW-1185">Reference proteome</keyword>
<accession>A0ABQ6DVI6</accession>
<keyword evidence="3 8" id="KW-0808">Transferase</keyword>
<comment type="similarity">
    <text evidence="1 8">Belongs to the thiolase-like superfamily. FabH family.</text>
</comment>
<evidence type="ECO:0000256" key="6">
    <source>
        <dbReference type="ARBA" id="ARBA00023160"/>
    </source>
</evidence>
<evidence type="ECO:0000313" key="12">
    <source>
        <dbReference type="Proteomes" id="UP001157353"/>
    </source>
</evidence>
<evidence type="ECO:0000259" key="10">
    <source>
        <dbReference type="Pfam" id="PF08545"/>
    </source>
</evidence>
<dbReference type="InterPro" id="IPR013747">
    <property type="entry name" value="ACP_syn_III_C"/>
</dbReference>
<keyword evidence="8" id="KW-0012">Acyltransferase</keyword>
<dbReference type="EMBL" id="BSPQ01000001">
    <property type="protein sequence ID" value="GLS89132.1"/>
    <property type="molecule type" value="Genomic_DNA"/>
</dbReference>
<evidence type="ECO:0000259" key="9">
    <source>
        <dbReference type="Pfam" id="PF08541"/>
    </source>
</evidence>
<comment type="pathway">
    <text evidence="8">Lipid metabolism; fatty acid biosynthesis.</text>
</comment>
<feature type="domain" description="Beta-ketoacyl-[acyl-carrier-protein] synthase III C-terminal" evidence="9">
    <location>
        <begin position="230"/>
        <end position="319"/>
    </location>
</feature>
<evidence type="ECO:0000256" key="3">
    <source>
        <dbReference type="ARBA" id="ARBA00022679"/>
    </source>
</evidence>
<evidence type="ECO:0000256" key="2">
    <source>
        <dbReference type="ARBA" id="ARBA00022516"/>
    </source>
</evidence>
<dbReference type="NCBIfam" id="TIGR00747">
    <property type="entry name" value="fabH"/>
    <property type="match status" value="1"/>
</dbReference>
<keyword evidence="5 8" id="KW-0443">Lipid metabolism</keyword>
<comment type="subunit">
    <text evidence="8">Homodimer.</text>
</comment>
<feature type="active site" evidence="8">
    <location>
        <position position="246"/>
    </location>
</feature>
<keyword evidence="8" id="KW-0963">Cytoplasm</keyword>
<dbReference type="RefSeq" id="WP_284202248.1">
    <property type="nucleotide sequence ID" value="NZ_BSPQ01000001.1"/>
</dbReference>
<comment type="function">
    <text evidence="8">Catalyzes the condensation reaction of fatty acid synthesis by the addition to an acyl acceptor of two carbons from malonyl-ACP. Catalyzes the first condensation reaction which initiates fatty acid synthesis and may therefore play a role in governing the total rate of fatty acid production. Possesses both acetoacetyl-ACP synthase and acetyl transacylase activities. Its substrate specificity determines the biosynthesis of branched-chain and/or straight-chain of fatty acids.</text>
</comment>
<evidence type="ECO:0000313" key="11">
    <source>
        <dbReference type="EMBL" id="GLS89132.1"/>
    </source>
</evidence>
<feature type="domain" description="Beta-ketoacyl-[acyl-carrier-protein] synthase III N-terminal" evidence="10">
    <location>
        <begin position="106"/>
        <end position="183"/>
    </location>
</feature>
<dbReference type="EC" id="2.3.1.180" evidence="8"/>
<dbReference type="InterPro" id="IPR004655">
    <property type="entry name" value="FabH"/>
</dbReference>
<sequence length="319" mass="33533">MNSKIIGTGSYLPTAIRSNDDLEKMVDTSDEWITVRTGIKERRIASADETIAFMGKEAGLKALEAAGLSAQDLDLIVVATTSNHNAFPSAACEVQNLLGIYNIPAFDVSAACAGFTYALSVADNFIKAGGAKNILVIGADALAATCDPEDRGTIILFGDGAGAVIVTASEDEGILSTHINADGRFGDLLKLPNAQRGNVDSVNDAYLTMAGNEVFKVAVKKLSQVVVETLAANNIEKEQLDWLVPHQANKRIIAATAKKLGMSMDQVILTLEGHGNTSAASVPLAFDEGIRSGKIKPGHLVLLEAFGGGFTWGSALVRM</sequence>
<dbReference type="CDD" id="cd00830">
    <property type="entry name" value="KAS_III"/>
    <property type="match status" value="1"/>
</dbReference>
<dbReference type="Pfam" id="PF08545">
    <property type="entry name" value="ACP_syn_III"/>
    <property type="match status" value="1"/>
</dbReference>
<gene>
    <name evidence="8 11" type="primary">fabH</name>
    <name evidence="11" type="ORF">GCM10007916_01990</name>
</gene>
<protein>
    <recommendedName>
        <fullName evidence="8">Beta-ketoacyl-[acyl-carrier-protein] synthase III</fullName>
        <shortName evidence="8">Beta-ketoacyl-ACP synthase III</shortName>
        <shortName evidence="8">KAS III</shortName>
        <ecNumber evidence="8">2.3.1.180</ecNumber>
    </recommendedName>
    <alternativeName>
        <fullName evidence="8">3-oxoacyl-[acyl-carrier-protein] synthase 3</fullName>
    </alternativeName>
    <alternativeName>
        <fullName evidence="8">3-oxoacyl-[acyl-carrier-protein] synthase III</fullName>
    </alternativeName>
</protein>
<keyword evidence="2 8" id="KW-0444">Lipid biosynthesis</keyword>
<dbReference type="Proteomes" id="UP001157353">
    <property type="component" value="Unassembled WGS sequence"/>
</dbReference>
<keyword evidence="4 8" id="KW-0276">Fatty acid metabolism</keyword>